<dbReference type="InterPro" id="IPR011009">
    <property type="entry name" value="Kinase-like_dom_sf"/>
</dbReference>
<comment type="caution">
    <text evidence="2">The sequence shown here is derived from an EMBL/GenBank/DDBJ whole genome shotgun (WGS) entry which is preliminary data.</text>
</comment>
<evidence type="ECO:0000313" key="2">
    <source>
        <dbReference type="EMBL" id="OGE73865.1"/>
    </source>
</evidence>
<organism evidence="2 3">
    <name type="scientific">Candidatus Doudnabacteria bacterium RIFCSPHIGHO2_01_FULL_41_86</name>
    <dbReference type="NCBI Taxonomy" id="1817821"/>
    <lineage>
        <taxon>Bacteria</taxon>
        <taxon>Candidatus Doudnaibacteriota</taxon>
    </lineage>
</organism>
<sequence length="292" mass="34362">MKYPSTITINRINYNLVREQRSGTAIYRSDSTYLRIGSIEKIGLDLELHKQMVKVGFPLARVLEEGEYQDMSYFVEESLGSLHFGEIFKQETESTGYVLDESFETFLHILKIYAEAQVQTIVENKDWDEFRHGIHLDIIIRELPHLEKEILETYKRAEQNLEKFPFAIQHGDLTPFNIYPKGIIDLEDSFLGPVGYDIGAFLTIQNWFPEKADDEFYRVYKFTEDQVSKFKKTVADLYNSHGLPRPSDYEYEFNLTKGIWFTVRMHELPKLQQFRYNTLNKLLAKSPDLIQK</sequence>
<dbReference type="InterPro" id="IPR002575">
    <property type="entry name" value="Aminoglycoside_PTrfase"/>
</dbReference>
<name>A0A1F5N889_9BACT</name>
<gene>
    <name evidence="2" type="ORF">A2717_04505</name>
</gene>
<feature type="domain" description="Aminoglycoside phosphotransferase" evidence="1">
    <location>
        <begin position="148"/>
        <end position="225"/>
    </location>
</feature>
<dbReference type="Proteomes" id="UP000177610">
    <property type="component" value="Unassembled WGS sequence"/>
</dbReference>
<dbReference type="Pfam" id="PF01636">
    <property type="entry name" value="APH"/>
    <property type="match status" value="1"/>
</dbReference>
<evidence type="ECO:0000259" key="1">
    <source>
        <dbReference type="Pfam" id="PF01636"/>
    </source>
</evidence>
<dbReference type="STRING" id="1817821.A2717_04505"/>
<dbReference type="SUPFAM" id="SSF56112">
    <property type="entry name" value="Protein kinase-like (PK-like)"/>
    <property type="match status" value="1"/>
</dbReference>
<proteinExistence type="predicted"/>
<accession>A0A1F5N889</accession>
<dbReference type="EMBL" id="MFEH01000004">
    <property type="protein sequence ID" value="OGE73865.1"/>
    <property type="molecule type" value="Genomic_DNA"/>
</dbReference>
<dbReference type="AlphaFoldDB" id="A0A1F5N889"/>
<reference evidence="2 3" key="1">
    <citation type="journal article" date="2016" name="Nat. Commun.">
        <title>Thousands of microbial genomes shed light on interconnected biogeochemical processes in an aquifer system.</title>
        <authorList>
            <person name="Anantharaman K."/>
            <person name="Brown C.T."/>
            <person name="Hug L.A."/>
            <person name="Sharon I."/>
            <person name="Castelle C.J."/>
            <person name="Probst A.J."/>
            <person name="Thomas B.C."/>
            <person name="Singh A."/>
            <person name="Wilkins M.J."/>
            <person name="Karaoz U."/>
            <person name="Brodie E.L."/>
            <person name="Williams K.H."/>
            <person name="Hubbard S.S."/>
            <person name="Banfield J.F."/>
        </authorList>
    </citation>
    <scope>NUCLEOTIDE SEQUENCE [LARGE SCALE GENOMIC DNA]</scope>
</reference>
<protein>
    <recommendedName>
        <fullName evidence="1">Aminoglycoside phosphotransferase domain-containing protein</fullName>
    </recommendedName>
</protein>
<evidence type="ECO:0000313" key="3">
    <source>
        <dbReference type="Proteomes" id="UP000177610"/>
    </source>
</evidence>